<keyword evidence="1" id="KW-0808">Transferase</keyword>
<evidence type="ECO:0000313" key="6">
    <source>
        <dbReference type="EMBL" id="MDR7301229.1"/>
    </source>
</evidence>
<sequence length="271" mass="28265">MIKVGGSLVSDKCTDDHLDATAVRDYASLVADLVRTFPGRAVFVAGGGALGHGSVRDLDAADEFASLGLTNATFAVKWAWTTAFREAGIRAMPMQVAAICSERGDGIAADITVVRRLLAEGVLPVLSGDCVLTAAGGLRIFGSDHVPGMLIEDSLAPVRIVTLTDVPGILTGSSEDDPVLPWVDADDPAPAHKLVWEAAEWDTSGAMGGKLDALVAHAQRGAECVVTGGDRYAAGLRHMFAPIAEWPQAVPYTLIARATPPRDNSRVGGRG</sequence>
<dbReference type="AlphaFoldDB" id="A0AAE3ZDV8"/>
<keyword evidence="7" id="KW-1185">Reference proteome</keyword>
<dbReference type="InterPro" id="IPR036393">
    <property type="entry name" value="AceGlu_kinase-like_sf"/>
</dbReference>
<dbReference type="Gene3D" id="3.40.1160.10">
    <property type="entry name" value="Acetylglutamate kinase-like"/>
    <property type="match status" value="1"/>
</dbReference>
<dbReference type="EMBL" id="JAVDXW010000001">
    <property type="protein sequence ID" value="MDR7301229.1"/>
    <property type="molecule type" value="Genomic_DNA"/>
</dbReference>
<evidence type="ECO:0000259" key="5">
    <source>
        <dbReference type="Pfam" id="PF00696"/>
    </source>
</evidence>
<evidence type="ECO:0000256" key="1">
    <source>
        <dbReference type="ARBA" id="ARBA00022679"/>
    </source>
</evidence>
<dbReference type="GO" id="GO:0005829">
    <property type="term" value="C:cytosol"/>
    <property type="evidence" value="ECO:0007669"/>
    <property type="project" value="TreeGrafter"/>
</dbReference>
<dbReference type="PANTHER" id="PTHR43654">
    <property type="entry name" value="GLUTAMATE 5-KINASE"/>
    <property type="match status" value="1"/>
</dbReference>
<dbReference type="Proteomes" id="UP001180845">
    <property type="component" value="Unassembled WGS sequence"/>
</dbReference>
<organism evidence="6 7">
    <name type="scientific">Haloactinomyces albus</name>
    <dbReference type="NCBI Taxonomy" id="1352928"/>
    <lineage>
        <taxon>Bacteria</taxon>
        <taxon>Bacillati</taxon>
        <taxon>Actinomycetota</taxon>
        <taxon>Actinomycetes</taxon>
        <taxon>Actinopolysporales</taxon>
        <taxon>Actinopolysporaceae</taxon>
        <taxon>Haloactinomyces</taxon>
    </lineage>
</organism>
<accession>A0AAE3ZDV8</accession>
<comment type="caution">
    <text evidence="6">The sequence shown here is derived from an EMBL/GenBank/DDBJ whole genome shotgun (WGS) entry which is preliminary data.</text>
</comment>
<dbReference type="InterPro" id="IPR001048">
    <property type="entry name" value="Asp/Glu/Uridylate_kinase"/>
</dbReference>
<dbReference type="RefSeq" id="WP_310271327.1">
    <property type="nucleotide sequence ID" value="NZ_JAVDXW010000001.1"/>
</dbReference>
<protein>
    <submittedName>
        <fullName evidence="6">Isopentenyl phosphate kinase</fullName>
    </submittedName>
</protein>
<dbReference type="SUPFAM" id="SSF53633">
    <property type="entry name" value="Carbamate kinase-like"/>
    <property type="match status" value="1"/>
</dbReference>
<dbReference type="Pfam" id="PF00696">
    <property type="entry name" value="AA_kinase"/>
    <property type="match status" value="1"/>
</dbReference>
<evidence type="ECO:0000256" key="3">
    <source>
        <dbReference type="ARBA" id="ARBA00022777"/>
    </source>
</evidence>
<evidence type="ECO:0000313" key="7">
    <source>
        <dbReference type="Proteomes" id="UP001180845"/>
    </source>
</evidence>
<dbReference type="GO" id="GO:0004349">
    <property type="term" value="F:glutamate 5-kinase activity"/>
    <property type="evidence" value="ECO:0007669"/>
    <property type="project" value="TreeGrafter"/>
</dbReference>
<dbReference type="PANTHER" id="PTHR43654:SF1">
    <property type="entry name" value="ISOPENTENYL PHOSPHATE KINASE"/>
    <property type="match status" value="1"/>
</dbReference>
<dbReference type="GO" id="GO:0005524">
    <property type="term" value="F:ATP binding"/>
    <property type="evidence" value="ECO:0007669"/>
    <property type="project" value="UniProtKB-KW"/>
</dbReference>
<keyword evidence="2" id="KW-0547">Nucleotide-binding</keyword>
<evidence type="ECO:0000256" key="2">
    <source>
        <dbReference type="ARBA" id="ARBA00022741"/>
    </source>
</evidence>
<gene>
    <name evidence="6" type="ORF">JOF55_001410</name>
</gene>
<name>A0AAE3ZDV8_9ACTN</name>
<keyword evidence="4" id="KW-0067">ATP-binding</keyword>
<evidence type="ECO:0000256" key="4">
    <source>
        <dbReference type="ARBA" id="ARBA00022840"/>
    </source>
</evidence>
<reference evidence="6" key="1">
    <citation type="submission" date="2023-07" db="EMBL/GenBank/DDBJ databases">
        <title>Sequencing the genomes of 1000 actinobacteria strains.</title>
        <authorList>
            <person name="Klenk H.-P."/>
        </authorList>
    </citation>
    <scope>NUCLEOTIDE SEQUENCE</scope>
    <source>
        <strain evidence="6">DSM 45977</strain>
    </source>
</reference>
<keyword evidence="3 6" id="KW-0418">Kinase</keyword>
<proteinExistence type="predicted"/>
<feature type="domain" description="Aspartate/glutamate/uridylate kinase" evidence="5">
    <location>
        <begin position="2"/>
        <end position="227"/>
    </location>
</feature>